<name>A0A176WRC2_MARPO</name>
<dbReference type="EMBL" id="LVLJ01000312">
    <property type="protein sequence ID" value="OAE34836.1"/>
    <property type="molecule type" value="Genomic_DNA"/>
</dbReference>
<dbReference type="AlphaFoldDB" id="A0A176WRC2"/>
<keyword evidence="2" id="KW-1185">Reference proteome</keyword>
<comment type="caution">
    <text evidence="1">The sequence shown here is derived from an EMBL/GenBank/DDBJ whole genome shotgun (WGS) entry which is preliminary data.</text>
</comment>
<reference evidence="1" key="1">
    <citation type="submission" date="2016-03" db="EMBL/GenBank/DDBJ databases">
        <title>Mechanisms controlling the formation of the plant cell surface in tip-growing cells are functionally conserved among land plants.</title>
        <authorList>
            <person name="Honkanen S."/>
            <person name="Jones V.A."/>
            <person name="Morieri G."/>
            <person name="Champion C."/>
            <person name="Hetherington A.J."/>
            <person name="Kelly S."/>
            <person name="Saint-Marcoux D."/>
            <person name="Proust H."/>
            <person name="Prescott H."/>
            <person name="Dolan L."/>
        </authorList>
    </citation>
    <scope>NUCLEOTIDE SEQUENCE [LARGE SCALE GENOMIC DNA]</scope>
    <source>
        <tissue evidence="1">Whole gametophyte</tissue>
    </source>
</reference>
<evidence type="ECO:0000313" key="1">
    <source>
        <dbReference type="EMBL" id="OAE34836.1"/>
    </source>
</evidence>
<sequence>MAGVLSAASAGSGPVNAASQNPFDKPYGLMGGTWMRPSRSWVVKTESNVRREKKKLPDPPCVICKGTGKVRTNKLHGACNATKGRMAQVVRSSAHLIYLFSNCTPLFSEVPNHALLLSCHGVGTAAAVEEATARAVLGPEKRGA</sequence>
<accession>A0A176WRC2</accession>
<evidence type="ECO:0000313" key="2">
    <source>
        <dbReference type="Proteomes" id="UP000077202"/>
    </source>
</evidence>
<proteinExistence type="predicted"/>
<gene>
    <name evidence="1" type="ORF">AXG93_2528s2040</name>
</gene>
<dbReference type="Proteomes" id="UP000077202">
    <property type="component" value="Unassembled WGS sequence"/>
</dbReference>
<organism evidence="1 2">
    <name type="scientific">Marchantia polymorpha subsp. ruderalis</name>
    <dbReference type="NCBI Taxonomy" id="1480154"/>
    <lineage>
        <taxon>Eukaryota</taxon>
        <taxon>Viridiplantae</taxon>
        <taxon>Streptophyta</taxon>
        <taxon>Embryophyta</taxon>
        <taxon>Marchantiophyta</taxon>
        <taxon>Marchantiopsida</taxon>
        <taxon>Marchantiidae</taxon>
        <taxon>Marchantiales</taxon>
        <taxon>Marchantiaceae</taxon>
        <taxon>Marchantia</taxon>
    </lineage>
</organism>
<protein>
    <submittedName>
        <fullName evidence="1">Uncharacterized protein</fullName>
    </submittedName>
</protein>